<keyword evidence="9" id="KW-1185">Reference proteome</keyword>
<evidence type="ECO:0000256" key="4">
    <source>
        <dbReference type="ARBA" id="ARBA00022989"/>
    </source>
</evidence>
<feature type="domain" description="EamA" evidence="7">
    <location>
        <begin position="151"/>
        <end position="284"/>
    </location>
</feature>
<evidence type="ECO:0000256" key="6">
    <source>
        <dbReference type="SAM" id="Phobius"/>
    </source>
</evidence>
<feature type="transmembrane region" description="Helical" evidence="6">
    <location>
        <begin position="91"/>
        <end position="108"/>
    </location>
</feature>
<keyword evidence="4 6" id="KW-1133">Transmembrane helix</keyword>
<dbReference type="GO" id="GO:0016020">
    <property type="term" value="C:membrane"/>
    <property type="evidence" value="ECO:0007669"/>
    <property type="project" value="UniProtKB-SubCell"/>
</dbReference>
<feature type="transmembrane region" description="Helical" evidence="6">
    <location>
        <begin position="181"/>
        <end position="199"/>
    </location>
</feature>
<feature type="transmembrane region" description="Helical" evidence="6">
    <location>
        <begin position="149"/>
        <end position="169"/>
    </location>
</feature>
<feature type="transmembrane region" description="Helical" evidence="6">
    <location>
        <begin position="32"/>
        <end position="51"/>
    </location>
</feature>
<dbReference type="SUPFAM" id="SSF103481">
    <property type="entry name" value="Multidrug resistance efflux transporter EmrE"/>
    <property type="match status" value="2"/>
</dbReference>
<protein>
    <submittedName>
        <fullName evidence="8">DMT family transporter</fullName>
    </submittedName>
</protein>
<evidence type="ECO:0000256" key="3">
    <source>
        <dbReference type="ARBA" id="ARBA00022692"/>
    </source>
</evidence>
<dbReference type="InterPro" id="IPR050638">
    <property type="entry name" value="AA-Vitamin_Transporters"/>
</dbReference>
<evidence type="ECO:0000259" key="7">
    <source>
        <dbReference type="Pfam" id="PF00892"/>
    </source>
</evidence>
<evidence type="ECO:0000256" key="5">
    <source>
        <dbReference type="ARBA" id="ARBA00023136"/>
    </source>
</evidence>
<feature type="transmembrane region" description="Helical" evidence="6">
    <location>
        <begin position="63"/>
        <end position="85"/>
    </location>
</feature>
<evidence type="ECO:0000313" key="9">
    <source>
        <dbReference type="Proteomes" id="UP000284202"/>
    </source>
</evidence>
<keyword evidence="5 6" id="KW-0472">Membrane</keyword>
<comment type="subcellular location">
    <subcellularLocation>
        <location evidence="1">Membrane</location>
        <topology evidence="1">Multi-pass membrane protein</topology>
    </subcellularLocation>
</comment>
<dbReference type="EMBL" id="QZCG01000005">
    <property type="protein sequence ID" value="RJE85932.1"/>
    <property type="molecule type" value="Genomic_DNA"/>
</dbReference>
<sequence length="299" mass="30404">MRLALLAAAATGVQVGSALVASEAVVAEVGAGRLGFLRYGLALIFLLPFALRSIGPSVGKYDLLPIALIGIGQFGVLIALLNVAVLYSSSARVSLVFATLPVVTLAIGWARSGSGVTPRIFAAIICSVIGVAVLLAGDALSGRLAASDLIGLGCAALATLTAALCSNLYGPYLRRYGVVKVSVIAMAASLAPLGLLGMIEAHGTAVADWPAATFFLIGFIGLSSGIGYLMWLYALANAPAGIVTAFLALSPITAVAFSVIWLDMRASGALALALVLIIGGLAFTGIRSQPKPENRILPE</sequence>
<dbReference type="AlphaFoldDB" id="A0A418SYC2"/>
<evidence type="ECO:0000256" key="1">
    <source>
        <dbReference type="ARBA" id="ARBA00004141"/>
    </source>
</evidence>
<evidence type="ECO:0000313" key="8">
    <source>
        <dbReference type="EMBL" id="RJE85932.1"/>
    </source>
</evidence>
<dbReference type="PANTHER" id="PTHR32322">
    <property type="entry name" value="INNER MEMBRANE TRANSPORTER"/>
    <property type="match status" value="1"/>
</dbReference>
<feature type="transmembrane region" description="Helical" evidence="6">
    <location>
        <begin position="240"/>
        <end position="262"/>
    </location>
</feature>
<dbReference type="Pfam" id="PF00892">
    <property type="entry name" value="EamA"/>
    <property type="match status" value="2"/>
</dbReference>
<comment type="caution">
    <text evidence="8">The sequence shown here is derived from an EMBL/GenBank/DDBJ whole genome shotgun (WGS) entry which is preliminary data.</text>
</comment>
<evidence type="ECO:0000256" key="2">
    <source>
        <dbReference type="ARBA" id="ARBA00007362"/>
    </source>
</evidence>
<dbReference type="PANTHER" id="PTHR32322:SF2">
    <property type="entry name" value="EAMA DOMAIN-CONTAINING PROTEIN"/>
    <property type="match status" value="1"/>
</dbReference>
<dbReference type="InterPro" id="IPR037185">
    <property type="entry name" value="EmrE-like"/>
</dbReference>
<accession>A0A418SYC2</accession>
<dbReference type="OrthoDB" id="8478621at2"/>
<feature type="transmembrane region" description="Helical" evidence="6">
    <location>
        <begin position="120"/>
        <end position="137"/>
    </location>
</feature>
<organism evidence="8 9">
    <name type="scientific">Paracoccus onubensis</name>
    <dbReference type="NCBI Taxonomy" id="1675788"/>
    <lineage>
        <taxon>Bacteria</taxon>
        <taxon>Pseudomonadati</taxon>
        <taxon>Pseudomonadota</taxon>
        <taxon>Alphaproteobacteria</taxon>
        <taxon>Rhodobacterales</taxon>
        <taxon>Paracoccaceae</taxon>
        <taxon>Paracoccus</taxon>
    </lineage>
</organism>
<dbReference type="RefSeq" id="WP_119748126.1">
    <property type="nucleotide sequence ID" value="NZ_QZCG01000005.1"/>
</dbReference>
<feature type="transmembrane region" description="Helical" evidence="6">
    <location>
        <begin position="268"/>
        <end position="286"/>
    </location>
</feature>
<feature type="transmembrane region" description="Helical" evidence="6">
    <location>
        <begin position="211"/>
        <end position="233"/>
    </location>
</feature>
<dbReference type="InterPro" id="IPR000620">
    <property type="entry name" value="EamA_dom"/>
</dbReference>
<keyword evidence="3 6" id="KW-0812">Transmembrane</keyword>
<name>A0A418SYC2_9RHOB</name>
<gene>
    <name evidence="8" type="ORF">D3P04_09335</name>
</gene>
<reference evidence="9" key="1">
    <citation type="submission" date="2018-09" db="EMBL/GenBank/DDBJ databases">
        <title>Acidovorax cavernicola nov. sp. isolated from Gruta de las Maravillas (Aracena, Spain).</title>
        <authorList>
            <person name="Jurado V."/>
            <person name="Gutierrez-Patricio S."/>
            <person name="Gonzalez-Pimentel J.L."/>
            <person name="Miller A.Z."/>
            <person name="Laiz L."/>
            <person name="Saiz-Jimenez C."/>
        </authorList>
    </citation>
    <scope>NUCLEOTIDE SEQUENCE [LARGE SCALE GENOMIC DNA]</scope>
    <source>
        <strain evidence="9">1011MAR3C25</strain>
    </source>
</reference>
<dbReference type="Proteomes" id="UP000284202">
    <property type="component" value="Unassembled WGS sequence"/>
</dbReference>
<proteinExistence type="inferred from homology"/>
<comment type="similarity">
    <text evidence="2">Belongs to the EamA transporter family.</text>
</comment>
<feature type="domain" description="EamA" evidence="7">
    <location>
        <begin position="4"/>
        <end position="135"/>
    </location>
</feature>